<comment type="caution">
    <text evidence="7">The sequence shown here is derived from an EMBL/GenBank/DDBJ whole genome shotgun (WGS) entry which is preliminary data.</text>
</comment>
<dbReference type="EMBL" id="JALDAY010000011">
    <property type="protein sequence ID" value="MCI3276244.1"/>
    <property type="molecule type" value="Genomic_DNA"/>
</dbReference>
<comment type="pathway">
    <text evidence="1">Carbohydrate metabolism; galactose metabolism.</text>
</comment>
<dbReference type="InterPro" id="IPR036291">
    <property type="entry name" value="NAD(P)-bd_dom_sf"/>
</dbReference>
<feature type="domain" description="NAD-dependent epimerase/dehydratase" evidence="6">
    <location>
        <begin position="3"/>
        <end position="244"/>
    </location>
</feature>
<organism evidence="7 8">
    <name type="scientific">Streptomyces cylindrosporus</name>
    <dbReference type="NCBI Taxonomy" id="2927583"/>
    <lineage>
        <taxon>Bacteria</taxon>
        <taxon>Bacillati</taxon>
        <taxon>Actinomycetota</taxon>
        <taxon>Actinomycetes</taxon>
        <taxon>Kitasatosporales</taxon>
        <taxon>Streptomycetaceae</taxon>
        <taxon>Streptomyces</taxon>
    </lineage>
</organism>
<keyword evidence="8" id="KW-1185">Reference proteome</keyword>
<dbReference type="Gene3D" id="3.90.25.10">
    <property type="entry name" value="UDP-galactose 4-epimerase, domain 1"/>
    <property type="match status" value="1"/>
</dbReference>
<gene>
    <name evidence="7" type="ORF">MQP27_34725</name>
</gene>
<proteinExistence type="inferred from homology"/>
<dbReference type="SUPFAM" id="SSF51735">
    <property type="entry name" value="NAD(P)-binding Rossmann-fold domains"/>
    <property type="match status" value="1"/>
</dbReference>
<evidence type="ECO:0000313" key="8">
    <source>
        <dbReference type="Proteomes" id="UP001165269"/>
    </source>
</evidence>
<evidence type="ECO:0000256" key="4">
    <source>
        <dbReference type="ARBA" id="ARBA00031367"/>
    </source>
</evidence>
<name>A0ABS9YGA1_9ACTN</name>
<evidence type="ECO:0000256" key="1">
    <source>
        <dbReference type="ARBA" id="ARBA00004947"/>
    </source>
</evidence>
<protein>
    <recommendedName>
        <fullName evidence="3">UDP-glucose 4-epimerase</fullName>
    </recommendedName>
    <alternativeName>
        <fullName evidence="5">Galactowaldenase</fullName>
    </alternativeName>
    <alternativeName>
        <fullName evidence="4">UDP-galactose 4-epimerase</fullName>
    </alternativeName>
</protein>
<evidence type="ECO:0000256" key="3">
    <source>
        <dbReference type="ARBA" id="ARBA00018569"/>
    </source>
</evidence>
<dbReference type="Gene3D" id="3.40.50.720">
    <property type="entry name" value="NAD(P)-binding Rossmann-like Domain"/>
    <property type="match status" value="1"/>
</dbReference>
<dbReference type="Pfam" id="PF01370">
    <property type="entry name" value="Epimerase"/>
    <property type="match status" value="1"/>
</dbReference>
<dbReference type="Proteomes" id="UP001165269">
    <property type="component" value="Unassembled WGS sequence"/>
</dbReference>
<dbReference type="RefSeq" id="WP_242772619.1">
    <property type="nucleotide sequence ID" value="NZ_JALDAY010000011.1"/>
</dbReference>
<evidence type="ECO:0000313" key="7">
    <source>
        <dbReference type="EMBL" id="MCI3276244.1"/>
    </source>
</evidence>
<evidence type="ECO:0000259" key="6">
    <source>
        <dbReference type="Pfam" id="PF01370"/>
    </source>
</evidence>
<evidence type="ECO:0000256" key="5">
    <source>
        <dbReference type="ARBA" id="ARBA00033067"/>
    </source>
</evidence>
<dbReference type="PANTHER" id="PTHR43725:SF53">
    <property type="entry name" value="UDP-ARABINOSE 4-EPIMERASE 1"/>
    <property type="match status" value="1"/>
</dbReference>
<evidence type="ECO:0000256" key="2">
    <source>
        <dbReference type="ARBA" id="ARBA00007637"/>
    </source>
</evidence>
<dbReference type="PANTHER" id="PTHR43725">
    <property type="entry name" value="UDP-GLUCOSE 4-EPIMERASE"/>
    <property type="match status" value="1"/>
</dbReference>
<accession>A0ABS9YGA1</accession>
<comment type="similarity">
    <text evidence="2">Belongs to the NAD(P)-dependent epimerase/dehydratase family.</text>
</comment>
<reference evidence="7" key="1">
    <citation type="submission" date="2022-03" db="EMBL/GenBank/DDBJ databases">
        <title>Streptomyces 7R015 and 7R016 isolated from Barleria lupulina in Thailand.</title>
        <authorList>
            <person name="Kanchanasin P."/>
            <person name="Phongsopitanun W."/>
            <person name="Tanasupawat S."/>
        </authorList>
    </citation>
    <scope>NUCLEOTIDE SEQUENCE</scope>
    <source>
        <strain evidence="7">7R015</strain>
    </source>
</reference>
<dbReference type="InterPro" id="IPR001509">
    <property type="entry name" value="Epimerase_deHydtase"/>
</dbReference>
<sequence length="315" mass="32863">MRVLVTGAYGFVGNAVVRRLADAGHDVVAMTHRPVGASLPTAPVVEAVHADLLHPEQLRQAVRGIDAVCHLAALTRVRESFERPDEYEAVNLGGTEALVEACLAEGASAGRPLRIVQASTAAVYGVPERQPIDEQTPPRPTSPYGRTKLAADEALIGQAASGAVGAVVLRAFNISGSVAGVGDPDLTRIIPKAVAVAAGQALHVDINGDGSAVRDFVHVDDLARAYVLGLQACEPGTHAVYNVGATGASVSDIVAVTERVTGRPISVVHHPPKDEPPTLLADTALVRRELGWKPERSSLDEIIADAWTAVSAPRS</sequence>